<protein>
    <submittedName>
        <fullName evidence="3">C39 family peptidase</fullName>
    </submittedName>
</protein>
<evidence type="ECO:0000256" key="1">
    <source>
        <dbReference type="SAM" id="SignalP"/>
    </source>
</evidence>
<keyword evidence="1" id="KW-0732">Signal</keyword>
<evidence type="ECO:0000313" key="3">
    <source>
        <dbReference type="EMBL" id="MDT2833504.1"/>
    </source>
</evidence>
<evidence type="ECO:0000259" key="2">
    <source>
        <dbReference type="Pfam" id="PF13529"/>
    </source>
</evidence>
<evidence type="ECO:0000313" key="4">
    <source>
        <dbReference type="Proteomes" id="UP001268577"/>
    </source>
</evidence>
<organism evidence="3 4">
    <name type="scientific">Vagococcus carniphilus</name>
    <dbReference type="NCBI Taxonomy" id="218144"/>
    <lineage>
        <taxon>Bacteria</taxon>
        <taxon>Bacillati</taxon>
        <taxon>Bacillota</taxon>
        <taxon>Bacilli</taxon>
        <taxon>Lactobacillales</taxon>
        <taxon>Enterococcaceae</taxon>
        <taxon>Vagococcus</taxon>
    </lineage>
</organism>
<feature type="domain" description="Peptidase C39-like" evidence="2">
    <location>
        <begin position="573"/>
        <end position="715"/>
    </location>
</feature>
<feature type="signal peptide" evidence="1">
    <location>
        <begin position="1"/>
        <end position="27"/>
    </location>
</feature>
<dbReference type="RefSeq" id="WP_311985078.1">
    <property type="nucleotide sequence ID" value="NZ_JARQBZ010000008.1"/>
</dbReference>
<comment type="caution">
    <text evidence="3">The sequence shown here is derived from an EMBL/GenBank/DDBJ whole genome shotgun (WGS) entry which is preliminary data.</text>
</comment>
<gene>
    <name evidence="3" type="ORF">P7H70_05505</name>
</gene>
<dbReference type="AlphaFoldDB" id="A0AAW8U365"/>
<sequence length="749" mass="85606">MNKKINISVLLMLMSQLALSSAVPVYANTDLKKEEIAIEESLTTEDGTKKDETVETTSVTESSISKTEPTIEKEVSETKSVAEETTLQSEEIKPIKKDRFLTVTNENTKIWSEKIGEEQVNVNIELFMKTFISKEEVSKGNKLYFSLYQSNINGKDIFIGYIESSSVRESKGGEGIYQPFNKYVTVTNNNDSTYSNFTWKKLNTTREMSNKTFLAKGKYEHVNGLTYFSLFDDKGTWYGYLESSATKVGGGKEGTYLNYGKYVTINNPNYSTYSNFSWLKKEQTQNLLGDTFQARGKYNHLNGLTYLSLYDDSGKWYGYVNERAVKEGAGRQGAYQSYGKYVTISTKNYSTYSNFSWNKRGNSTNLMGQTYQAKGKYKHINGLVYLSLFDDSGKWYGYINEKATKLGTGRQGAYQSYGKYVTVINKNYTTYSNFSWKKRNATKNMTGKTYQAKGKYKHMNGLTYLSLFDSKGNWYGYVNENAVKIGNGQKGAYQSYNRHIIINSKNYSMWQNFDWKLKQKSTSFYGQGLIARGKYTHFNGATYYSVYDAFGNWKGYINATGAKLVSHYETRTAYHSQMAIEAWYGCAAVSLYTTLRAKGYASNVTLVNFINGLPLSSNNPDVGQIGDPWGRIPFKQVISPVGLNKYARKYTQNTEIITGSSIDRVITEINSGNIVLYWGRYLMERPDLTENPQHVMMAKGYKVVNGKEYILTQDPGLYTSTDYRAIRWFEKNDFNRYLTKKHRKMMVIR</sequence>
<dbReference type="Pfam" id="PF13529">
    <property type="entry name" value="Peptidase_C39_2"/>
    <property type="match status" value="1"/>
</dbReference>
<dbReference type="Proteomes" id="UP001268577">
    <property type="component" value="Unassembled WGS sequence"/>
</dbReference>
<feature type="chain" id="PRO_5043947990" evidence="1">
    <location>
        <begin position="28"/>
        <end position="749"/>
    </location>
</feature>
<dbReference type="EMBL" id="JARQBZ010000008">
    <property type="protein sequence ID" value="MDT2833504.1"/>
    <property type="molecule type" value="Genomic_DNA"/>
</dbReference>
<accession>A0AAW8U365</accession>
<name>A0AAW8U365_9ENTE</name>
<reference evidence="3" key="1">
    <citation type="submission" date="2023-03" db="EMBL/GenBank/DDBJ databases">
        <authorList>
            <person name="Shen W."/>
            <person name="Cai J."/>
        </authorList>
    </citation>
    <scope>NUCLEOTIDE SEQUENCE</scope>
    <source>
        <strain evidence="3">P96-3</strain>
    </source>
</reference>
<dbReference type="InterPro" id="IPR039564">
    <property type="entry name" value="Peptidase_C39-like"/>
</dbReference>
<proteinExistence type="predicted"/>